<organism evidence="2 3">
    <name type="scientific">Streptomyces flavidovirens</name>
    <dbReference type="NCBI Taxonomy" id="67298"/>
    <lineage>
        <taxon>Bacteria</taxon>
        <taxon>Bacillati</taxon>
        <taxon>Actinomycetota</taxon>
        <taxon>Actinomycetes</taxon>
        <taxon>Kitasatosporales</taxon>
        <taxon>Streptomycetaceae</taxon>
        <taxon>Streptomyces</taxon>
    </lineage>
</organism>
<accession>A0ABW6RPP7</accession>
<dbReference type="EMBL" id="JBIAPK010000013">
    <property type="protein sequence ID" value="MFF3343122.1"/>
    <property type="molecule type" value="Genomic_DNA"/>
</dbReference>
<feature type="region of interest" description="Disordered" evidence="1">
    <location>
        <begin position="44"/>
        <end position="64"/>
    </location>
</feature>
<dbReference type="Proteomes" id="UP001601976">
    <property type="component" value="Unassembled WGS sequence"/>
</dbReference>
<proteinExistence type="predicted"/>
<dbReference type="RefSeq" id="WP_387898516.1">
    <property type="nucleotide sequence ID" value="NZ_JBIAPK010000013.1"/>
</dbReference>
<comment type="caution">
    <text evidence="2">The sequence shown here is derived from an EMBL/GenBank/DDBJ whole genome shotgun (WGS) entry which is preliminary data.</text>
</comment>
<reference evidence="2 3" key="1">
    <citation type="submission" date="2024-10" db="EMBL/GenBank/DDBJ databases">
        <title>The Natural Products Discovery Center: Release of the First 8490 Sequenced Strains for Exploring Actinobacteria Biosynthetic Diversity.</title>
        <authorList>
            <person name="Kalkreuter E."/>
            <person name="Kautsar S.A."/>
            <person name="Yang D."/>
            <person name="Bader C.D."/>
            <person name="Teijaro C.N."/>
            <person name="Fluegel L."/>
            <person name="Davis C.M."/>
            <person name="Simpson J.R."/>
            <person name="Lauterbach L."/>
            <person name="Steele A.D."/>
            <person name="Gui C."/>
            <person name="Meng S."/>
            <person name="Li G."/>
            <person name="Viehrig K."/>
            <person name="Ye F."/>
            <person name="Su P."/>
            <person name="Kiefer A.F."/>
            <person name="Nichols A."/>
            <person name="Cepeda A.J."/>
            <person name="Yan W."/>
            <person name="Fan B."/>
            <person name="Jiang Y."/>
            <person name="Adhikari A."/>
            <person name="Zheng C.-J."/>
            <person name="Schuster L."/>
            <person name="Cowan T.M."/>
            <person name="Smanski M.J."/>
            <person name="Chevrette M.G."/>
            <person name="De Carvalho L.P.S."/>
            <person name="Shen B."/>
        </authorList>
    </citation>
    <scope>NUCLEOTIDE SEQUENCE [LARGE SCALE GENOMIC DNA]</scope>
    <source>
        <strain evidence="2 3">NPDC003029</strain>
    </source>
</reference>
<evidence type="ECO:0008006" key="4">
    <source>
        <dbReference type="Google" id="ProtNLM"/>
    </source>
</evidence>
<evidence type="ECO:0000313" key="3">
    <source>
        <dbReference type="Proteomes" id="UP001601976"/>
    </source>
</evidence>
<name>A0ABW6RPP7_9ACTN</name>
<keyword evidence="3" id="KW-1185">Reference proteome</keyword>
<protein>
    <recommendedName>
        <fullName evidence="4">DUF4279 domain-containing protein</fullName>
    </recommendedName>
</protein>
<sequence>MPDELTTPRPMPDGKWSAGSLRITSRTISAAEISEALGIDPHDKFEQGGLAIPGNPERSGLGSDRWPEEHAAALIRLLEGRHEALGRLAVDCEVELLLGFGSENGQGGCVLPADLREVGLLGIDVVLDLYRPTLDDVSSTAE</sequence>
<evidence type="ECO:0000256" key="1">
    <source>
        <dbReference type="SAM" id="MobiDB-lite"/>
    </source>
</evidence>
<gene>
    <name evidence="2" type="ORF">ACFYWW_31170</name>
</gene>
<evidence type="ECO:0000313" key="2">
    <source>
        <dbReference type="EMBL" id="MFF3343122.1"/>
    </source>
</evidence>